<protein>
    <submittedName>
        <fullName evidence="1">Uncharacterized protein</fullName>
    </submittedName>
</protein>
<comment type="caution">
    <text evidence="1">The sequence shown here is derived from an EMBL/GenBank/DDBJ whole genome shotgun (WGS) entry which is preliminary data.</text>
</comment>
<reference evidence="1 2" key="2">
    <citation type="journal article" date="2022" name="Mol. Ecol. Resour.">
        <title>The genomes of chicory, endive, great burdock and yacon provide insights into Asteraceae paleo-polyploidization history and plant inulin production.</title>
        <authorList>
            <person name="Fan W."/>
            <person name="Wang S."/>
            <person name="Wang H."/>
            <person name="Wang A."/>
            <person name="Jiang F."/>
            <person name="Liu H."/>
            <person name="Zhao H."/>
            <person name="Xu D."/>
            <person name="Zhang Y."/>
        </authorList>
    </citation>
    <scope>NUCLEOTIDE SEQUENCE [LARGE SCALE GENOMIC DNA]</scope>
    <source>
        <strain evidence="2">cv. Punajuju</strain>
        <tissue evidence="1">Leaves</tissue>
    </source>
</reference>
<organism evidence="1 2">
    <name type="scientific">Cichorium intybus</name>
    <name type="common">Chicory</name>
    <dbReference type="NCBI Taxonomy" id="13427"/>
    <lineage>
        <taxon>Eukaryota</taxon>
        <taxon>Viridiplantae</taxon>
        <taxon>Streptophyta</taxon>
        <taxon>Embryophyta</taxon>
        <taxon>Tracheophyta</taxon>
        <taxon>Spermatophyta</taxon>
        <taxon>Magnoliopsida</taxon>
        <taxon>eudicotyledons</taxon>
        <taxon>Gunneridae</taxon>
        <taxon>Pentapetalae</taxon>
        <taxon>asterids</taxon>
        <taxon>campanulids</taxon>
        <taxon>Asterales</taxon>
        <taxon>Asteraceae</taxon>
        <taxon>Cichorioideae</taxon>
        <taxon>Cichorieae</taxon>
        <taxon>Cichoriinae</taxon>
        <taxon>Cichorium</taxon>
    </lineage>
</organism>
<gene>
    <name evidence="1" type="ORF">L2E82_14084</name>
</gene>
<evidence type="ECO:0000313" key="2">
    <source>
        <dbReference type="Proteomes" id="UP001055811"/>
    </source>
</evidence>
<keyword evidence="2" id="KW-1185">Reference proteome</keyword>
<name>A0ACB9EYQ0_CICIN</name>
<reference evidence="2" key="1">
    <citation type="journal article" date="2022" name="Mol. Ecol. Resour.">
        <title>The genomes of chicory, endive, great burdock and yacon provide insights into Asteraceae palaeo-polyploidization history and plant inulin production.</title>
        <authorList>
            <person name="Fan W."/>
            <person name="Wang S."/>
            <person name="Wang H."/>
            <person name="Wang A."/>
            <person name="Jiang F."/>
            <person name="Liu H."/>
            <person name="Zhao H."/>
            <person name="Xu D."/>
            <person name="Zhang Y."/>
        </authorList>
    </citation>
    <scope>NUCLEOTIDE SEQUENCE [LARGE SCALE GENOMIC DNA]</scope>
    <source>
        <strain evidence="2">cv. Punajuju</strain>
    </source>
</reference>
<dbReference type="Proteomes" id="UP001055811">
    <property type="component" value="Linkage Group LG03"/>
</dbReference>
<proteinExistence type="predicted"/>
<evidence type="ECO:0000313" key="1">
    <source>
        <dbReference type="EMBL" id="KAI3764084.1"/>
    </source>
</evidence>
<accession>A0ACB9EYQ0</accession>
<dbReference type="EMBL" id="CM042011">
    <property type="protein sequence ID" value="KAI3764084.1"/>
    <property type="molecule type" value="Genomic_DNA"/>
</dbReference>
<sequence length="99" mass="11434">MVPLLRGLLLMKEKKPSKLRQKKLSVCKKEKKLKSCDKENMKLKEIYRTKVQHDLKNLEMMCHDMASLLLGLGILIDNGSYASSHQESFMLFGFSCLLM</sequence>